<feature type="compositionally biased region" description="Basic and acidic residues" evidence="1">
    <location>
        <begin position="636"/>
        <end position="645"/>
    </location>
</feature>
<evidence type="ECO:0000313" key="2">
    <source>
        <dbReference type="EMBL" id="KAF9984810.1"/>
    </source>
</evidence>
<feature type="region of interest" description="Disordered" evidence="1">
    <location>
        <begin position="939"/>
        <end position="966"/>
    </location>
</feature>
<proteinExistence type="predicted"/>
<dbReference type="OrthoDB" id="336240at2759"/>
<sequence length="966" mass="105386">MSASLRTRGGLDSGSGLIENITADTNDAAASVRDRSMSLTDVGSVSTMLDDLSSLNSDNSFDSPMRRQSSSVQQQQQSLLESGRRNSRVLPNPIQPPGAVQGRGMSIDCQNFKGQNPSQEALQQRDFVPGLPGYDIWASRDDHQVSEVTSEAIQGYLASARPDIQDQHRKSESVPQDRGATESVFLNQNFIYQRGVNSSTTAPSPHAFIGANVMSVSPLDGKGSHQPSATRIFEGVRGRHSQAGLFSAEGHPLSPLEQEFSNSQFQGSKTSRPQIFSRQDIVMAPATNTTMKFADFVMYNELRFLWVDVATAGQVNVSIAVQTPGTDQQRVSPLPQLQPPYYPNQPSQQLQHLQPRYSKQTSQNQGSYDGGVFEELAHGYPNNRHYYNTLPNHMASQTAMRPCKSSESSDSTHGSKSTTAERRSVDYPGHFFQPQQSSYLRPPPPGTLLTQTATVGSNIQQQKFRPSGLNQQHRVQNLAPADMIEIRDPNGLAVVNHPGMAGSAAGQENPTGTEYDAPIFSFTQHKIPWDISLHDMLSFFSDVPHPPEHLLPQNVHILMDRATGKTFNSAFIELALTSHQAGLAAQARHLKMLKGRVVTVELSSQGELMRSIFPKWPGEFVNGEPLIPGEQPIIPKSERLSRNPSEEDSGTTITGDDDKEAPRGETVAQTWGSSSSSTRPIMHSTPIIKATSGALSGSNVGRAQAASLAPPFVTRDEINALLVVCRNYKLHFSRKCAERPFENIISIVVKYPWHQSHRVLPLHRDHVFELLKLSIESLRVHMNKEYNTIDSTLLTRIVRSAILTPAFTERQKTMVLHVSSCPCPEDIVGWMIPAPTLAEPEAAANDALDNNNGTPEDGGLAMLSQDGVGVIGEAQDETRPRHGSENVEIQIKDLAICDENETSPVPTGLSKPQQQRRVMVGMIGDVDTSSSTTAVAVSATTSSSLNSTGSQPSTPLLGMVDDENHG</sequence>
<feature type="region of interest" description="Disordered" evidence="1">
    <location>
        <begin position="55"/>
        <end position="105"/>
    </location>
</feature>
<reference evidence="2" key="1">
    <citation type="journal article" date="2020" name="Fungal Divers.">
        <title>Resolving the Mortierellaceae phylogeny through synthesis of multi-gene phylogenetics and phylogenomics.</title>
        <authorList>
            <person name="Vandepol N."/>
            <person name="Liber J."/>
            <person name="Desiro A."/>
            <person name="Na H."/>
            <person name="Kennedy M."/>
            <person name="Barry K."/>
            <person name="Grigoriev I.V."/>
            <person name="Miller A.N."/>
            <person name="O'Donnell K."/>
            <person name="Stajich J.E."/>
            <person name="Bonito G."/>
        </authorList>
    </citation>
    <scope>NUCLEOTIDE SEQUENCE</scope>
    <source>
        <strain evidence="2">MES-2147</strain>
    </source>
</reference>
<dbReference type="Gene3D" id="3.30.70.330">
    <property type="match status" value="1"/>
</dbReference>
<organism evidence="2 3">
    <name type="scientific">Modicella reniformis</name>
    <dbReference type="NCBI Taxonomy" id="1440133"/>
    <lineage>
        <taxon>Eukaryota</taxon>
        <taxon>Fungi</taxon>
        <taxon>Fungi incertae sedis</taxon>
        <taxon>Mucoromycota</taxon>
        <taxon>Mortierellomycotina</taxon>
        <taxon>Mortierellomycetes</taxon>
        <taxon>Mortierellales</taxon>
        <taxon>Mortierellaceae</taxon>
        <taxon>Modicella</taxon>
    </lineage>
</organism>
<feature type="compositionally biased region" description="Polar residues" evidence="1">
    <location>
        <begin position="357"/>
        <end position="367"/>
    </location>
</feature>
<feature type="region of interest" description="Disordered" evidence="1">
    <location>
        <begin position="397"/>
        <end position="428"/>
    </location>
</feature>
<feature type="region of interest" description="Disordered" evidence="1">
    <location>
        <begin position="325"/>
        <end position="371"/>
    </location>
</feature>
<comment type="caution">
    <text evidence="2">The sequence shown here is derived from an EMBL/GenBank/DDBJ whole genome shotgun (WGS) entry which is preliminary data.</text>
</comment>
<keyword evidence="3" id="KW-1185">Reference proteome</keyword>
<evidence type="ECO:0000313" key="3">
    <source>
        <dbReference type="Proteomes" id="UP000749646"/>
    </source>
</evidence>
<dbReference type="Proteomes" id="UP000749646">
    <property type="component" value="Unassembled WGS sequence"/>
</dbReference>
<dbReference type="SUPFAM" id="SSF54928">
    <property type="entry name" value="RNA-binding domain, RBD"/>
    <property type="match status" value="1"/>
</dbReference>
<dbReference type="AlphaFoldDB" id="A0A9P6SNH3"/>
<dbReference type="InterPro" id="IPR035979">
    <property type="entry name" value="RBD_domain_sf"/>
</dbReference>
<protein>
    <submittedName>
        <fullName evidence="2">Uncharacterized protein</fullName>
    </submittedName>
</protein>
<accession>A0A9P6SNH3</accession>
<feature type="compositionally biased region" description="Polar residues" evidence="1">
    <location>
        <begin position="667"/>
        <end position="679"/>
    </location>
</feature>
<feature type="compositionally biased region" description="Low complexity" evidence="1">
    <location>
        <begin position="939"/>
        <end position="954"/>
    </location>
</feature>
<name>A0A9P6SNH3_9FUNG</name>
<feature type="region of interest" description="Disordered" evidence="1">
    <location>
        <begin position="625"/>
        <end position="680"/>
    </location>
</feature>
<evidence type="ECO:0000256" key="1">
    <source>
        <dbReference type="SAM" id="MobiDB-lite"/>
    </source>
</evidence>
<feature type="compositionally biased region" description="Polar residues" evidence="1">
    <location>
        <begin position="397"/>
        <end position="418"/>
    </location>
</feature>
<gene>
    <name evidence="2" type="ORF">BGZ65_012540</name>
</gene>
<dbReference type="EMBL" id="JAAAHW010003351">
    <property type="protein sequence ID" value="KAF9984810.1"/>
    <property type="molecule type" value="Genomic_DNA"/>
</dbReference>
<dbReference type="InterPro" id="IPR012677">
    <property type="entry name" value="Nucleotide-bd_a/b_plait_sf"/>
</dbReference>
<feature type="compositionally biased region" description="Low complexity" evidence="1">
    <location>
        <begin position="55"/>
        <end position="78"/>
    </location>
</feature>
<dbReference type="GO" id="GO:0003676">
    <property type="term" value="F:nucleic acid binding"/>
    <property type="evidence" value="ECO:0007669"/>
    <property type="project" value="InterPro"/>
</dbReference>